<organism evidence="1 2">
    <name type="scientific">Schistosoma haematobium</name>
    <name type="common">Blood fluke</name>
    <dbReference type="NCBI Taxonomy" id="6185"/>
    <lineage>
        <taxon>Eukaryota</taxon>
        <taxon>Metazoa</taxon>
        <taxon>Spiralia</taxon>
        <taxon>Lophotrochozoa</taxon>
        <taxon>Platyhelminthes</taxon>
        <taxon>Trematoda</taxon>
        <taxon>Digenea</taxon>
        <taxon>Strigeidida</taxon>
        <taxon>Schistosomatoidea</taxon>
        <taxon>Schistosomatidae</taxon>
        <taxon>Schistosoma</taxon>
    </lineage>
</organism>
<reference evidence="1" key="2">
    <citation type="journal article" date="2019" name="Gigascience">
        <title>High-quality Schistosoma haematobium genome achieved by single-molecule and long-range sequencing.</title>
        <authorList>
            <person name="Stroehlein A.J."/>
            <person name="Korhonen P.K."/>
            <person name="Chong T.M."/>
            <person name="Lim Y.L."/>
            <person name="Chan K.G."/>
            <person name="Webster B."/>
            <person name="Rollinson D."/>
            <person name="Brindley P.J."/>
            <person name="Gasser R.B."/>
            <person name="Young N.D."/>
        </authorList>
    </citation>
    <scope>NUCLEOTIDE SEQUENCE</scope>
</reference>
<reference evidence="1" key="3">
    <citation type="submission" date="2021-06" db="EMBL/GenBank/DDBJ databases">
        <title>Chromosome-level genome assembly for S. haematobium.</title>
        <authorList>
            <person name="Stroehlein A.J."/>
        </authorList>
    </citation>
    <scope>NUCLEOTIDE SEQUENCE</scope>
</reference>
<evidence type="ECO:0000313" key="1">
    <source>
        <dbReference type="EMBL" id="KAH9583185.1"/>
    </source>
</evidence>
<dbReference type="CTD" id="58546226"/>
<comment type="caution">
    <text evidence="1">The sequence shown here is derived from an EMBL/GenBank/DDBJ whole genome shotgun (WGS) entry which is preliminary data.</text>
</comment>
<reference evidence="1" key="1">
    <citation type="journal article" date="2012" name="Nat. Genet.">
        <title>Whole-genome sequence of Schistosoma haematobium.</title>
        <authorList>
            <person name="Young N.D."/>
            <person name="Jex A.R."/>
            <person name="Li B."/>
            <person name="Liu S."/>
            <person name="Yang L."/>
            <person name="Xiong Z."/>
            <person name="Li Y."/>
            <person name="Cantacessi C."/>
            <person name="Hall R.S."/>
            <person name="Xu X."/>
            <person name="Chen F."/>
            <person name="Wu X."/>
            <person name="Zerlotini A."/>
            <person name="Oliveira G."/>
            <person name="Hofmann A."/>
            <person name="Zhang G."/>
            <person name="Fang X."/>
            <person name="Kang Y."/>
            <person name="Campbell B.E."/>
            <person name="Loukas A."/>
            <person name="Ranganathan S."/>
            <person name="Rollinson D."/>
            <person name="Rinaldi G."/>
            <person name="Brindley P.J."/>
            <person name="Yang H."/>
            <person name="Wang J."/>
            <person name="Wang J."/>
            <person name="Gasser R.B."/>
        </authorList>
    </citation>
    <scope>NUCLEOTIDE SEQUENCE</scope>
</reference>
<protein>
    <submittedName>
        <fullName evidence="1">Uncharacterized protein</fullName>
    </submittedName>
</protein>
<sequence>MPEMSTNKDKKLTQLKISREVKRINTTAALPRALRCITQYIKIKDYLMVPTRRSALSWMAQTNVNSLRELTYFFRSAPIYLLTLSRSLVKKNNLKEDSARNFMQPKDII</sequence>
<dbReference type="Proteomes" id="UP000471633">
    <property type="component" value="Unassembled WGS sequence"/>
</dbReference>
<gene>
    <name evidence="1" type="ORF">MS3_00007677</name>
</gene>
<dbReference type="GeneID" id="58546226"/>
<reference evidence="1" key="4">
    <citation type="journal article" date="2022" name="PLoS Pathog.">
        <title>Chromosome-level genome of Schistosoma haematobium underpins genome-wide explorations of molecular variation.</title>
        <authorList>
            <person name="Stroehlein A.J."/>
            <person name="Korhonen P.K."/>
            <person name="Lee V.V."/>
            <person name="Ralph S.A."/>
            <person name="Mentink-Kane M."/>
            <person name="You H."/>
            <person name="McManus D.P."/>
            <person name="Tchuente L.T."/>
            <person name="Stothard J.R."/>
            <person name="Kaur P."/>
            <person name="Dudchenko O."/>
            <person name="Aiden E.L."/>
            <person name="Yang B."/>
            <person name="Yang H."/>
            <person name="Emery A.M."/>
            <person name="Webster B.L."/>
            <person name="Brindley P.J."/>
            <person name="Rollinson D."/>
            <person name="Chang B.C.H."/>
            <person name="Gasser R.B."/>
            <person name="Young N.D."/>
        </authorList>
    </citation>
    <scope>NUCLEOTIDE SEQUENCE</scope>
</reference>
<dbReference type="EMBL" id="AMPZ03000005">
    <property type="protein sequence ID" value="KAH9583185.1"/>
    <property type="molecule type" value="Genomic_DNA"/>
</dbReference>
<dbReference type="AlphaFoldDB" id="A0A6A5D0X3"/>
<evidence type="ECO:0000313" key="2">
    <source>
        <dbReference type="Proteomes" id="UP000471633"/>
    </source>
</evidence>
<name>A0A6A5D0X3_SCHHA</name>
<dbReference type="KEGG" id="shx:MS3_00007677"/>
<proteinExistence type="predicted"/>
<keyword evidence="2" id="KW-1185">Reference proteome</keyword>
<dbReference type="RefSeq" id="XP_035585307.1">
    <property type="nucleotide sequence ID" value="XM_035729822.1"/>
</dbReference>
<accession>A0A6A5D0X3</accession>